<evidence type="ECO:0000313" key="4">
    <source>
        <dbReference type="Proteomes" id="UP000198972"/>
    </source>
</evidence>
<dbReference type="AlphaFoldDB" id="A0A1G7ETY6"/>
<dbReference type="STRING" id="670482.SAMN04488542_101337"/>
<evidence type="ECO:0000259" key="2">
    <source>
        <dbReference type="PROSITE" id="PS51898"/>
    </source>
</evidence>
<proteinExistence type="predicted"/>
<dbReference type="Proteomes" id="UP000198972">
    <property type="component" value="Unassembled WGS sequence"/>
</dbReference>
<dbReference type="SUPFAM" id="SSF56349">
    <property type="entry name" value="DNA breaking-rejoining enzymes"/>
    <property type="match status" value="1"/>
</dbReference>
<dbReference type="InterPro" id="IPR002104">
    <property type="entry name" value="Integrase_catalytic"/>
</dbReference>
<dbReference type="PANTHER" id="PTHR30349:SF64">
    <property type="entry name" value="PROPHAGE INTEGRASE INTD-RELATED"/>
    <property type="match status" value="1"/>
</dbReference>
<feature type="domain" description="Tyr recombinase" evidence="2">
    <location>
        <begin position="56"/>
        <end position="229"/>
    </location>
</feature>
<dbReference type="Pfam" id="PF00589">
    <property type="entry name" value="Phage_integrase"/>
    <property type="match status" value="1"/>
</dbReference>
<dbReference type="OrthoDB" id="9801717at2"/>
<dbReference type="RefSeq" id="WP_091226452.1">
    <property type="nucleotide sequence ID" value="NZ_FNBG01000001.1"/>
</dbReference>
<name>A0A1G7ETY6_9BACL</name>
<accession>A0A1G7ETY6</accession>
<keyword evidence="4" id="KW-1185">Reference proteome</keyword>
<evidence type="ECO:0000313" key="3">
    <source>
        <dbReference type="EMBL" id="SDE67170.1"/>
    </source>
</evidence>
<dbReference type="PANTHER" id="PTHR30349">
    <property type="entry name" value="PHAGE INTEGRASE-RELATED"/>
    <property type="match status" value="1"/>
</dbReference>
<organism evidence="3 4">
    <name type="scientific">Fontibacillus panacisegetis</name>
    <dbReference type="NCBI Taxonomy" id="670482"/>
    <lineage>
        <taxon>Bacteria</taxon>
        <taxon>Bacillati</taxon>
        <taxon>Bacillota</taxon>
        <taxon>Bacilli</taxon>
        <taxon>Bacillales</taxon>
        <taxon>Paenibacillaceae</taxon>
        <taxon>Fontibacillus</taxon>
    </lineage>
</organism>
<dbReference type="InterPro" id="IPR050090">
    <property type="entry name" value="Tyrosine_recombinase_XerCD"/>
</dbReference>
<gene>
    <name evidence="3" type="ORF">SAMN04488542_101337</name>
</gene>
<dbReference type="GO" id="GO:0006310">
    <property type="term" value="P:DNA recombination"/>
    <property type="evidence" value="ECO:0007669"/>
    <property type="project" value="UniProtKB-KW"/>
</dbReference>
<reference evidence="3 4" key="1">
    <citation type="submission" date="2016-10" db="EMBL/GenBank/DDBJ databases">
        <authorList>
            <person name="de Groot N.N."/>
        </authorList>
    </citation>
    <scope>NUCLEOTIDE SEQUENCE [LARGE SCALE GENOMIC DNA]</scope>
    <source>
        <strain evidence="3 4">DSM 28129</strain>
    </source>
</reference>
<protein>
    <submittedName>
        <fullName evidence="3">Site-specific recombinase XerD</fullName>
    </submittedName>
</protein>
<sequence>MLSRDRVQNYAVQLLEQDYSHAYVNQAISALRFVTSKVLKAPSRKAGYIRPKKEKKLPYVLLEEEVLQILRAPDNLKHRTMLYLTYASGLRVSEVVRLRPEDLDGVRGTIRIRQGKGKKDRHTLLSHAAWKLVQTYVRQERPSVWLFAGQHPRTHLHERSLQKVFSDALCRSGINKRADIHVLRHSFATHLLENGTDLRFIQELLGHANSATTERYTHVSTKNIKRIQSPLDRIIDELDRGVREMVEGKLKRVHCVV</sequence>
<dbReference type="Gene3D" id="1.10.443.10">
    <property type="entry name" value="Intergrase catalytic core"/>
    <property type="match status" value="1"/>
</dbReference>
<evidence type="ECO:0000256" key="1">
    <source>
        <dbReference type="ARBA" id="ARBA00023172"/>
    </source>
</evidence>
<dbReference type="InterPro" id="IPR011010">
    <property type="entry name" value="DNA_brk_join_enz"/>
</dbReference>
<dbReference type="PROSITE" id="PS51898">
    <property type="entry name" value="TYR_RECOMBINASE"/>
    <property type="match status" value="1"/>
</dbReference>
<keyword evidence="1" id="KW-0233">DNA recombination</keyword>
<dbReference type="InterPro" id="IPR013762">
    <property type="entry name" value="Integrase-like_cat_sf"/>
</dbReference>
<dbReference type="GO" id="GO:0003677">
    <property type="term" value="F:DNA binding"/>
    <property type="evidence" value="ECO:0007669"/>
    <property type="project" value="InterPro"/>
</dbReference>
<dbReference type="GO" id="GO:0015074">
    <property type="term" value="P:DNA integration"/>
    <property type="evidence" value="ECO:0007669"/>
    <property type="project" value="InterPro"/>
</dbReference>
<dbReference type="EMBL" id="FNBG01000001">
    <property type="protein sequence ID" value="SDE67170.1"/>
    <property type="molecule type" value="Genomic_DNA"/>
</dbReference>